<proteinExistence type="predicted"/>
<sequence length="341" mass="39867">MLRSDFEVLRNVYHLLQDSILSDEDVSFLMGKADGYLFEILDPTNKKKFKQDLWTLFVPIFQSSFTEVMPPSHVGSYEKVKLNSAANHNKKTTIYRFTVNYEDRTEDKNGAEHKIAVEPEYLEWKKKVVTGERKVENKPLTHYLKFLISEGFFFTPKTSLFILIHLREYFDKPFTAEDLGVSIKKLCRRQAGIETLLQRNIDDSRYSYSELFHISPLDEVSELPEVLLEMASSSTVTLRYKITHAVRGLLGFIELNDRELVNIAVHPDFREMRMAARLLDYVMDLDKKSPLTIEVDIKSPHVDFLENCSFIESKEDRKHRKDNKLSIIKLKRGTKKEEEDE</sequence>
<organism evidence="1 2">
    <name type="scientific">Sphingobacterium faecale</name>
    <dbReference type="NCBI Taxonomy" id="2803775"/>
    <lineage>
        <taxon>Bacteria</taxon>
        <taxon>Pseudomonadati</taxon>
        <taxon>Bacteroidota</taxon>
        <taxon>Sphingobacteriia</taxon>
        <taxon>Sphingobacteriales</taxon>
        <taxon>Sphingobacteriaceae</taxon>
        <taxon>Sphingobacterium</taxon>
    </lineage>
</organism>
<dbReference type="RefSeq" id="WP_202104838.1">
    <property type="nucleotide sequence ID" value="NZ_JAERTY010000012.1"/>
</dbReference>
<dbReference type="SUPFAM" id="SSF55729">
    <property type="entry name" value="Acyl-CoA N-acyltransferases (Nat)"/>
    <property type="match status" value="1"/>
</dbReference>
<dbReference type="Gene3D" id="3.40.630.30">
    <property type="match status" value="1"/>
</dbReference>
<protein>
    <recommendedName>
        <fullName evidence="3">N-acetyltransferase domain-containing protein</fullName>
    </recommendedName>
</protein>
<gene>
    <name evidence="1" type="ORF">JKG61_20265</name>
</gene>
<dbReference type="InterPro" id="IPR016181">
    <property type="entry name" value="Acyl_CoA_acyltransferase"/>
</dbReference>
<dbReference type="EMBL" id="JAERTY010000012">
    <property type="protein sequence ID" value="MBL1411105.1"/>
    <property type="molecule type" value="Genomic_DNA"/>
</dbReference>
<name>A0ABS1R998_9SPHI</name>
<evidence type="ECO:0008006" key="3">
    <source>
        <dbReference type="Google" id="ProtNLM"/>
    </source>
</evidence>
<accession>A0ABS1R998</accession>
<evidence type="ECO:0000313" key="2">
    <source>
        <dbReference type="Proteomes" id="UP000625283"/>
    </source>
</evidence>
<keyword evidence="2" id="KW-1185">Reference proteome</keyword>
<dbReference type="Proteomes" id="UP000625283">
    <property type="component" value="Unassembled WGS sequence"/>
</dbReference>
<reference evidence="1 2" key="1">
    <citation type="submission" date="2021-01" db="EMBL/GenBank/DDBJ databases">
        <title>C459-1 draft genome sequence.</title>
        <authorList>
            <person name="Zhang X.-F."/>
        </authorList>
    </citation>
    <scope>NUCLEOTIDE SEQUENCE [LARGE SCALE GENOMIC DNA]</scope>
    <source>
        <strain evidence="2">C459-1</strain>
    </source>
</reference>
<comment type="caution">
    <text evidence="1">The sequence shown here is derived from an EMBL/GenBank/DDBJ whole genome shotgun (WGS) entry which is preliminary data.</text>
</comment>
<evidence type="ECO:0000313" key="1">
    <source>
        <dbReference type="EMBL" id="MBL1411105.1"/>
    </source>
</evidence>